<organism evidence="1 2">
    <name type="scientific">Anaerotruncus colihominis DSM 17241</name>
    <dbReference type="NCBI Taxonomy" id="445972"/>
    <lineage>
        <taxon>Bacteria</taxon>
        <taxon>Bacillati</taxon>
        <taxon>Bacillota</taxon>
        <taxon>Clostridia</taxon>
        <taxon>Eubacteriales</taxon>
        <taxon>Oscillospiraceae</taxon>
        <taxon>Anaerotruncus</taxon>
    </lineage>
</organism>
<reference evidence="1" key="2">
    <citation type="submission" date="2013-09" db="EMBL/GenBank/DDBJ databases">
        <title>Draft genome sequence of Anaerotruncus colihominis(DSM 17241).</title>
        <authorList>
            <person name="Sudarsanam P."/>
            <person name="Ley R."/>
            <person name="Guruge J."/>
            <person name="Turnbaugh P.J."/>
            <person name="Mahowald M."/>
            <person name="Liep D."/>
            <person name="Gordon J."/>
        </authorList>
    </citation>
    <scope>NUCLEOTIDE SEQUENCE</scope>
    <source>
        <strain evidence="1">DSM 17241</strain>
    </source>
</reference>
<reference evidence="1" key="1">
    <citation type="submission" date="2007-11" db="EMBL/GenBank/DDBJ databases">
        <authorList>
            <person name="Fulton L."/>
            <person name="Clifton S."/>
            <person name="Fulton B."/>
            <person name="Xu J."/>
            <person name="Minx P."/>
            <person name="Pepin K.H."/>
            <person name="Johnson M."/>
            <person name="Thiruvilangam P."/>
            <person name="Bhonagiri V."/>
            <person name="Nash W.E."/>
            <person name="Mardis E.R."/>
            <person name="Wilson R.K."/>
        </authorList>
    </citation>
    <scope>NUCLEOTIDE SEQUENCE [LARGE SCALE GENOMIC DNA]</scope>
    <source>
        <strain evidence="1">DSM 17241</strain>
    </source>
</reference>
<evidence type="ECO:0000313" key="2">
    <source>
        <dbReference type="Proteomes" id="UP000003803"/>
    </source>
</evidence>
<dbReference type="EMBL" id="ABGD02000006">
    <property type="protein sequence ID" value="EDS12414.1"/>
    <property type="molecule type" value="Genomic_DNA"/>
</dbReference>
<proteinExistence type="predicted"/>
<dbReference type="AlphaFoldDB" id="B0P7B1"/>
<keyword evidence="2" id="KW-1185">Reference proteome</keyword>
<protein>
    <submittedName>
        <fullName evidence="1">Uncharacterized protein</fullName>
    </submittedName>
</protein>
<sequence length="47" mass="5524">MQARPKQPPEQAARRVFPFDGRGKKLYNFGVRLHNRKDRSKNGLNPF</sequence>
<comment type="caution">
    <text evidence="1">The sequence shown here is derived from an EMBL/GenBank/DDBJ whole genome shotgun (WGS) entry which is preliminary data.</text>
</comment>
<gene>
    <name evidence="1" type="ORF">ANACOL_00641</name>
</gene>
<name>B0P7B1_9FIRM</name>
<accession>B0P7B1</accession>
<dbReference type="HOGENOM" id="CLU_3163918_0_0_9"/>
<dbReference type="Proteomes" id="UP000003803">
    <property type="component" value="Unassembled WGS sequence"/>
</dbReference>
<evidence type="ECO:0000313" key="1">
    <source>
        <dbReference type="EMBL" id="EDS12414.1"/>
    </source>
</evidence>